<protein>
    <submittedName>
        <fullName evidence="1">Uncharacterized protein</fullName>
    </submittedName>
</protein>
<reference evidence="1" key="1">
    <citation type="journal article" date="2020" name="Nature">
        <title>Giant virus diversity and host interactions through global metagenomics.</title>
        <authorList>
            <person name="Schulz F."/>
            <person name="Roux S."/>
            <person name="Paez-Espino D."/>
            <person name="Jungbluth S."/>
            <person name="Walsh D.A."/>
            <person name="Denef V.J."/>
            <person name="McMahon K.D."/>
            <person name="Konstantinidis K.T."/>
            <person name="Eloe-Fadrosh E.A."/>
            <person name="Kyrpides N.C."/>
            <person name="Woyke T."/>
        </authorList>
    </citation>
    <scope>NUCLEOTIDE SEQUENCE</scope>
    <source>
        <strain evidence="1">GVMAG-M-3300025695-21</strain>
    </source>
</reference>
<proteinExistence type="predicted"/>
<evidence type="ECO:0000313" key="1">
    <source>
        <dbReference type="EMBL" id="QHT99077.1"/>
    </source>
</evidence>
<accession>A0A6C0J549</accession>
<sequence>MSLYEDYNYLLEGGFKLNKLNNRKYGYYYSRNDTNIELLIFIKNSLKYYLKNQFNIRCINNICPDETYIITQNDKIIIKIIDKISHKNIKNVPYKKKEYEMMFSYINNFKLEYGIIINNNNIKIEKNFKEILASYDIEIFNINNEYHYDNIDKWLDKH</sequence>
<dbReference type="AlphaFoldDB" id="A0A6C0J549"/>
<dbReference type="EMBL" id="MN740301">
    <property type="protein sequence ID" value="QHT99077.1"/>
    <property type="molecule type" value="Genomic_DNA"/>
</dbReference>
<name>A0A6C0J549_9ZZZZ</name>
<organism evidence="1">
    <name type="scientific">viral metagenome</name>
    <dbReference type="NCBI Taxonomy" id="1070528"/>
    <lineage>
        <taxon>unclassified sequences</taxon>
        <taxon>metagenomes</taxon>
        <taxon>organismal metagenomes</taxon>
    </lineage>
</organism>